<sequence>MRKRTIAAAAAIGLAATAVGGVAIAGSDDGEAGSTDVTRQQAASATEAALAATHGGTANSVERDSENGATWEVEVTRPDGVTVDVRLDEGYDVVVIEGDGEE</sequence>
<dbReference type="Gene3D" id="3.30.505.20">
    <property type="match status" value="1"/>
</dbReference>
<gene>
    <name evidence="2" type="ORF">NOCA2220198</name>
</gene>
<name>A0A2P2BZ19_9ZZZZ</name>
<organism evidence="2">
    <name type="scientific">metagenome</name>
    <dbReference type="NCBI Taxonomy" id="256318"/>
    <lineage>
        <taxon>unclassified sequences</taxon>
        <taxon>metagenomes</taxon>
    </lineage>
</organism>
<reference evidence="2" key="1">
    <citation type="submission" date="2015-08" db="EMBL/GenBank/DDBJ databases">
        <authorList>
            <person name="Babu N.S."/>
            <person name="Beckwith C.J."/>
            <person name="Beseler K.G."/>
            <person name="Brison A."/>
            <person name="Carone J.V."/>
            <person name="Caskin T.P."/>
            <person name="Diamond M."/>
            <person name="Durham M.E."/>
            <person name="Foxe J.M."/>
            <person name="Go M."/>
            <person name="Henderson B.A."/>
            <person name="Jones I.B."/>
            <person name="McGettigan J.A."/>
            <person name="Micheletti S.J."/>
            <person name="Nasrallah M.E."/>
            <person name="Ortiz D."/>
            <person name="Piller C.R."/>
            <person name="Privatt S.R."/>
            <person name="Schneider S.L."/>
            <person name="Sharp S."/>
            <person name="Smith T.C."/>
            <person name="Stanton J.D."/>
            <person name="Ullery H.E."/>
            <person name="Wilson R.J."/>
            <person name="Serrano M.G."/>
            <person name="Buck G."/>
            <person name="Lee V."/>
            <person name="Wang Y."/>
            <person name="Carvalho R."/>
            <person name="Voegtly L."/>
            <person name="Shi R."/>
            <person name="Duckworth R."/>
            <person name="Johnson A."/>
            <person name="Loviza R."/>
            <person name="Walstead R."/>
            <person name="Shah Z."/>
            <person name="Kiflezghi M."/>
            <person name="Wade K."/>
            <person name="Ball S.L."/>
            <person name="Bradley K.W."/>
            <person name="Asai D.J."/>
            <person name="Bowman C.A."/>
            <person name="Russell D.A."/>
            <person name="Pope W.H."/>
            <person name="Jacobs-Sera D."/>
            <person name="Hendrix R.W."/>
            <person name="Hatfull G.F."/>
        </authorList>
    </citation>
    <scope>NUCLEOTIDE SEQUENCE</scope>
</reference>
<dbReference type="AlphaFoldDB" id="A0A2P2BZ19"/>
<evidence type="ECO:0000313" key="2">
    <source>
        <dbReference type="EMBL" id="CUR55007.1"/>
    </source>
</evidence>
<protein>
    <submittedName>
        <fullName evidence="2">Uncharacterized protein</fullName>
    </submittedName>
</protein>
<feature type="compositionally biased region" description="Low complexity" evidence="1">
    <location>
        <begin position="42"/>
        <end position="58"/>
    </location>
</feature>
<accession>A0A2P2BZ19</accession>
<dbReference type="EMBL" id="CZKA01000015">
    <property type="protein sequence ID" value="CUR55007.1"/>
    <property type="molecule type" value="Genomic_DNA"/>
</dbReference>
<feature type="region of interest" description="Disordered" evidence="1">
    <location>
        <begin position="26"/>
        <end position="71"/>
    </location>
</feature>
<proteinExistence type="predicted"/>
<evidence type="ECO:0000256" key="1">
    <source>
        <dbReference type="SAM" id="MobiDB-lite"/>
    </source>
</evidence>